<reference evidence="2" key="1">
    <citation type="journal article" date="2021" name="PeerJ">
        <title>Extensive microbial diversity within the chicken gut microbiome revealed by metagenomics and culture.</title>
        <authorList>
            <person name="Gilroy R."/>
            <person name="Ravi A."/>
            <person name="Getino M."/>
            <person name="Pursley I."/>
            <person name="Horton D.L."/>
            <person name="Alikhan N.F."/>
            <person name="Baker D."/>
            <person name="Gharbi K."/>
            <person name="Hall N."/>
            <person name="Watson M."/>
            <person name="Adriaenssens E.M."/>
            <person name="Foster-Nyarko E."/>
            <person name="Jarju S."/>
            <person name="Secka A."/>
            <person name="Antonio M."/>
            <person name="Oren A."/>
            <person name="Chaudhuri R.R."/>
            <person name="La Ragione R."/>
            <person name="Hildebrand F."/>
            <person name="Pallen M.J."/>
        </authorList>
    </citation>
    <scope>NUCLEOTIDE SEQUENCE</scope>
    <source>
        <strain evidence="2">CHK121-7720</strain>
    </source>
</reference>
<dbReference type="AlphaFoldDB" id="A0A921SV97"/>
<keyword evidence="1" id="KW-0732">Signal</keyword>
<reference evidence="2" key="2">
    <citation type="submission" date="2021-09" db="EMBL/GenBank/DDBJ databases">
        <authorList>
            <person name="Gilroy R."/>
        </authorList>
    </citation>
    <scope>NUCLEOTIDE SEQUENCE</scope>
    <source>
        <strain evidence="2">CHK121-7720</strain>
    </source>
</reference>
<evidence type="ECO:0008006" key="4">
    <source>
        <dbReference type="Google" id="ProtNLM"/>
    </source>
</evidence>
<dbReference type="EMBL" id="DYUD01000024">
    <property type="protein sequence ID" value="HJG89496.1"/>
    <property type="molecule type" value="Genomic_DNA"/>
</dbReference>
<gene>
    <name evidence="2" type="ORF">K8U91_08520</name>
</gene>
<name>A0A921SV97_9BACT</name>
<evidence type="ECO:0000256" key="1">
    <source>
        <dbReference type="SAM" id="SignalP"/>
    </source>
</evidence>
<feature type="signal peptide" evidence="1">
    <location>
        <begin position="1"/>
        <end position="22"/>
    </location>
</feature>
<comment type="caution">
    <text evidence="2">The sequence shown here is derived from an EMBL/GenBank/DDBJ whole genome shotgun (WGS) entry which is preliminary data.</text>
</comment>
<sequence>MYRFTHLLLALSLLLVTSCSLFKELNLTSDDVTRITSETFDDDYDMVYYSTLSLLQAEQYTIIEANKESGIIRGIQHTERNDVEWNLKAFGEATERESTEAVFLVLPLPSKHTEVKLSLYRNELIVTRKNGRNQKQDSRTMLLTESTYNKWLNKLKAEIKRRKRLS</sequence>
<dbReference type="Proteomes" id="UP000757103">
    <property type="component" value="Unassembled WGS sequence"/>
</dbReference>
<accession>A0A921SV97</accession>
<organism evidence="2 3">
    <name type="scientific">Barnesiella viscericola</name>
    <dbReference type="NCBI Taxonomy" id="397865"/>
    <lineage>
        <taxon>Bacteria</taxon>
        <taxon>Pseudomonadati</taxon>
        <taxon>Bacteroidota</taxon>
        <taxon>Bacteroidia</taxon>
        <taxon>Bacteroidales</taxon>
        <taxon>Barnesiellaceae</taxon>
        <taxon>Barnesiella</taxon>
    </lineage>
</organism>
<dbReference type="RefSeq" id="WP_272961242.1">
    <property type="nucleotide sequence ID" value="NZ_CAKMIC010000011.1"/>
</dbReference>
<feature type="chain" id="PRO_5036997836" description="Lipoprotein" evidence="1">
    <location>
        <begin position="23"/>
        <end position="166"/>
    </location>
</feature>
<proteinExistence type="predicted"/>
<dbReference type="PROSITE" id="PS51257">
    <property type="entry name" value="PROKAR_LIPOPROTEIN"/>
    <property type="match status" value="1"/>
</dbReference>
<evidence type="ECO:0000313" key="3">
    <source>
        <dbReference type="Proteomes" id="UP000757103"/>
    </source>
</evidence>
<evidence type="ECO:0000313" key="2">
    <source>
        <dbReference type="EMBL" id="HJG89496.1"/>
    </source>
</evidence>
<protein>
    <recommendedName>
        <fullName evidence="4">Lipoprotein</fullName>
    </recommendedName>
</protein>